<dbReference type="RefSeq" id="XP_005715985.1">
    <property type="nucleotide sequence ID" value="XM_005715928.1"/>
</dbReference>
<dbReference type="Gene3D" id="3.40.50.1970">
    <property type="match status" value="1"/>
</dbReference>
<dbReference type="SMART" id="SM01001">
    <property type="entry name" value="AIRC"/>
    <property type="match status" value="1"/>
</dbReference>
<dbReference type="Gene3D" id="3.30.470.20">
    <property type="entry name" value="ATP-grasp fold, B domain"/>
    <property type="match status" value="1"/>
</dbReference>
<evidence type="ECO:0000259" key="13">
    <source>
        <dbReference type="SMART" id="SM01001"/>
    </source>
</evidence>
<dbReference type="OMA" id="VISCPPY"/>
<dbReference type="EMBL" id="HG001764">
    <property type="protein sequence ID" value="CDF36166.1"/>
    <property type="molecule type" value="Genomic_DNA"/>
</dbReference>
<evidence type="ECO:0000256" key="12">
    <source>
        <dbReference type="SAM" id="MobiDB-lite"/>
    </source>
</evidence>
<dbReference type="Gramene" id="CDF36166">
    <property type="protein sequence ID" value="CDF36166"/>
    <property type="gene ID" value="CHC_T00009497001"/>
</dbReference>
<dbReference type="InterPro" id="IPR000031">
    <property type="entry name" value="PurE_dom"/>
</dbReference>
<dbReference type="OrthoDB" id="9991235at2759"/>
<keyword evidence="8" id="KW-0658">Purine biosynthesis</keyword>
<name>R7QFE3_CHOCR</name>
<dbReference type="SUPFAM" id="SSF52255">
    <property type="entry name" value="N5-CAIR mutase (phosphoribosylaminoimidazole carboxylase, PurE)"/>
    <property type="match status" value="1"/>
</dbReference>
<accession>R7QFE3</accession>
<dbReference type="PROSITE" id="PS01057">
    <property type="entry name" value="SAICAR_SYNTHETASE_1"/>
    <property type="match status" value="1"/>
</dbReference>
<dbReference type="UniPathway" id="UPA00074">
    <property type="reaction ID" value="UER00130"/>
</dbReference>
<evidence type="ECO:0000256" key="1">
    <source>
        <dbReference type="ARBA" id="ARBA00004672"/>
    </source>
</evidence>
<evidence type="ECO:0000256" key="11">
    <source>
        <dbReference type="ARBA" id="ARBA00030409"/>
    </source>
</evidence>
<evidence type="ECO:0000256" key="2">
    <source>
        <dbReference type="ARBA" id="ARBA00004747"/>
    </source>
</evidence>
<dbReference type="Proteomes" id="UP000012073">
    <property type="component" value="Unassembled WGS sequence"/>
</dbReference>
<dbReference type="NCBIfam" id="NF009251">
    <property type="entry name" value="PRK12607.1"/>
    <property type="match status" value="1"/>
</dbReference>
<feature type="domain" description="PurE" evidence="13">
    <location>
        <begin position="53"/>
        <end position="200"/>
    </location>
</feature>
<dbReference type="GO" id="GO:0005737">
    <property type="term" value="C:cytoplasm"/>
    <property type="evidence" value="ECO:0007669"/>
    <property type="project" value="TreeGrafter"/>
</dbReference>
<evidence type="ECO:0000313" key="15">
    <source>
        <dbReference type="Proteomes" id="UP000012073"/>
    </source>
</evidence>
<evidence type="ECO:0000256" key="3">
    <source>
        <dbReference type="ARBA" id="ARBA00011020"/>
    </source>
</evidence>
<dbReference type="PROSITE" id="PS01058">
    <property type="entry name" value="SAICAR_SYNTHETASE_2"/>
    <property type="match status" value="1"/>
</dbReference>
<dbReference type="HAMAP" id="MF_00137">
    <property type="entry name" value="SAICAR_synth"/>
    <property type="match status" value="1"/>
</dbReference>
<keyword evidence="15" id="KW-1185">Reference proteome</keyword>
<feature type="region of interest" description="Disordered" evidence="12">
    <location>
        <begin position="16"/>
        <end position="37"/>
    </location>
</feature>
<dbReference type="PhylomeDB" id="R7QFE3"/>
<comment type="similarity">
    <text evidence="3">In the N-terminal section; belongs to the SAICAR synthetase family.</text>
</comment>
<dbReference type="AlphaFoldDB" id="R7QFE3"/>
<evidence type="ECO:0000256" key="6">
    <source>
        <dbReference type="ARBA" id="ARBA00022598"/>
    </source>
</evidence>
<dbReference type="PANTHER" id="PTHR43700:SF1">
    <property type="entry name" value="PHOSPHORIBOSYLAMINOIMIDAZOLE-SUCCINOCARBOXAMIDE SYNTHASE"/>
    <property type="match status" value="1"/>
</dbReference>
<reference evidence="15" key="1">
    <citation type="journal article" date="2013" name="Proc. Natl. Acad. Sci. U.S.A.">
        <title>Genome structure and metabolic features in the red seaweed Chondrus crispus shed light on evolution of the Archaeplastida.</title>
        <authorList>
            <person name="Collen J."/>
            <person name="Porcel B."/>
            <person name="Carre W."/>
            <person name="Ball S.G."/>
            <person name="Chaparro C."/>
            <person name="Tonon T."/>
            <person name="Barbeyron T."/>
            <person name="Michel G."/>
            <person name="Noel B."/>
            <person name="Valentin K."/>
            <person name="Elias M."/>
            <person name="Artiguenave F."/>
            <person name="Arun A."/>
            <person name="Aury J.M."/>
            <person name="Barbosa-Neto J.F."/>
            <person name="Bothwell J.H."/>
            <person name="Bouget F.Y."/>
            <person name="Brillet L."/>
            <person name="Cabello-Hurtado F."/>
            <person name="Capella-Gutierrez S."/>
            <person name="Charrier B."/>
            <person name="Cladiere L."/>
            <person name="Cock J.M."/>
            <person name="Coelho S.M."/>
            <person name="Colleoni C."/>
            <person name="Czjzek M."/>
            <person name="Da Silva C."/>
            <person name="Delage L."/>
            <person name="Denoeud F."/>
            <person name="Deschamps P."/>
            <person name="Dittami S.M."/>
            <person name="Gabaldon T."/>
            <person name="Gachon C.M."/>
            <person name="Groisillier A."/>
            <person name="Herve C."/>
            <person name="Jabbari K."/>
            <person name="Katinka M."/>
            <person name="Kloareg B."/>
            <person name="Kowalczyk N."/>
            <person name="Labadie K."/>
            <person name="Leblanc C."/>
            <person name="Lopez P.J."/>
            <person name="McLachlan D.H."/>
            <person name="Meslet-Cladiere L."/>
            <person name="Moustafa A."/>
            <person name="Nehr Z."/>
            <person name="Nyvall Collen P."/>
            <person name="Panaud O."/>
            <person name="Partensky F."/>
            <person name="Poulain J."/>
            <person name="Rensing S.A."/>
            <person name="Rousvoal S."/>
            <person name="Samson G."/>
            <person name="Symeonidi A."/>
            <person name="Weissenbach J."/>
            <person name="Zambounis A."/>
            <person name="Wincker P."/>
            <person name="Boyen C."/>
        </authorList>
    </citation>
    <scope>NUCLEOTIDE SEQUENCE [LARGE SCALE GENOMIC DNA]</scope>
    <source>
        <strain evidence="15">cv. Stackhouse</strain>
    </source>
</reference>
<keyword evidence="9" id="KW-0067">ATP-binding</keyword>
<organism evidence="14 15">
    <name type="scientific">Chondrus crispus</name>
    <name type="common">Carrageen Irish moss</name>
    <name type="synonym">Polymorpha crispa</name>
    <dbReference type="NCBI Taxonomy" id="2769"/>
    <lineage>
        <taxon>Eukaryota</taxon>
        <taxon>Rhodophyta</taxon>
        <taxon>Florideophyceae</taxon>
        <taxon>Rhodymeniophycidae</taxon>
        <taxon>Gigartinales</taxon>
        <taxon>Gigartinaceae</taxon>
        <taxon>Chondrus</taxon>
    </lineage>
</organism>
<dbReference type="Pfam" id="PF01259">
    <property type="entry name" value="SAICAR_synt"/>
    <property type="match status" value="1"/>
</dbReference>
<dbReference type="GO" id="GO:0004639">
    <property type="term" value="F:phosphoribosylaminoimidazolesuccinocarboxamide synthase activity"/>
    <property type="evidence" value="ECO:0007669"/>
    <property type="project" value="UniProtKB-EC"/>
</dbReference>
<sequence length="559" mass="60524">MPIAFIPATPLSHHPLRRATLQTTRPRPLAPSPPARRARHVPLATMSAAPLKPLVPILMGSGSDMKYCSKIADALTALGIDSELRIASAHKIPARLLSVIEAYEACPRPKLYIAVAGRSNALSGMLDCAVTAPVISCPPYSDTFGGADLFSSIRMPSGVAPALVLEPAGAALLAAKTLGVYDPQVRQSVATLQKANRDRLFIDDALSVTKTYAPQIAAVREAAQTMVETTPSLVFASAAAATVSAVRNGKVRDQYDFVGNDNAGNEKANLVALVTTDRQSAFDRVLAAIPFKGAVLNQTAAWWFENTRHIIPNHVVSVPHPNVTIARRCKPFPVEFVVRGYITGSTDTSLWKNYSNGVRNYCGIDFPEGLAKNQKLDANVLTPTTKEDAGDRPIAPKDVVAEGLMSQADWDTCAKAAMSLFEYGQKVAGDNGLILVDTKYEFGRDDDGTIRLIDEVHTPDSSRYWLSTSYKARTSKGEEPENIDKEFLRLWFRDNCDPYDKSKELPDAPADLVDELSRRYIMLYELITGQSFDFSAESGPSAIASSVDAFVASFAGASR</sequence>
<dbReference type="EC" id="4.1.1.21" evidence="5"/>
<dbReference type="InterPro" id="IPR028923">
    <property type="entry name" value="SAICAR_synt/ADE2_N"/>
</dbReference>
<evidence type="ECO:0000256" key="4">
    <source>
        <dbReference type="ARBA" id="ARBA00012217"/>
    </source>
</evidence>
<dbReference type="STRING" id="2769.R7QFE3"/>
<comment type="pathway">
    <text evidence="2">Purine metabolism; IMP biosynthesis via de novo pathway; 5-amino-1-(5-phospho-D-ribosyl)imidazole-4-carboxylate from 5-amino-1-(5-phospho-D-ribosyl)imidazole (carboxylase route): step 1/1.</text>
</comment>
<dbReference type="CDD" id="cd01414">
    <property type="entry name" value="SAICAR_synt_Sc"/>
    <property type="match status" value="1"/>
</dbReference>
<keyword evidence="7" id="KW-0547">Nucleotide-binding</keyword>
<dbReference type="KEGG" id="ccp:CHC_T00009497001"/>
<dbReference type="GO" id="GO:0005524">
    <property type="term" value="F:ATP binding"/>
    <property type="evidence" value="ECO:0007669"/>
    <property type="project" value="UniProtKB-KW"/>
</dbReference>
<dbReference type="EC" id="6.3.2.6" evidence="4"/>
<keyword evidence="6" id="KW-0436">Ligase</keyword>
<dbReference type="InterPro" id="IPR018236">
    <property type="entry name" value="SAICAR_synthetase_CS"/>
</dbReference>
<protein>
    <recommendedName>
        <fullName evidence="11">SAICAR synthetase</fullName>
        <ecNumber evidence="5">4.1.1.21</ecNumber>
        <ecNumber evidence="4">6.3.2.6</ecNumber>
    </recommendedName>
</protein>
<evidence type="ECO:0000256" key="10">
    <source>
        <dbReference type="ARBA" id="ARBA00023268"/>
    </source>
</evidence>
<evidence type="ECO:0000256" key="5">
    <source>
        <dbReference type="ARBA" id="ARBA00012329"/>
    </source>
</evidence>
<evidence type="ECO:0000313" key="14">
    <source>
        <dbReference type="EMBL" id="CDF36166.1"/>
    </source>
</evidence>
<dbReference type="Pfam" id="PF00731">
    <property type="entry name" value="AIRC"/>
    <property type="match status" value="1"/>
</dbReference>
<proteinExistence type="inferred from homology"/>
<dbReference type="Gene3D" id="3.30.200.20">
    <property type="entry name" value="Phosphorylase Kinase, domain 1"/>
    <property type="match status" value="1"/>
</dbReference>
<evidence type="ECO:0000256" key="7">
    <source>
        <dbReference type="ARBA" id="ARBA00022741"/>
    </source>
</evidence>
<keyword evidence="10" id="KW-0511">Multifunctional enzyme</keyword>
<gene>
    <name evidence="14" type="ORF">CHC_T00009497001</name>
</gene>
<dbReference type="PANTHER" id="PTHR43700">
    <property type="entry name" value="PHOSPHORIBOSYLAMINOIMIDAZOLE-SUCCINOCARBOXAMIDE SYNTHASE"/>
    <property type="match status" value="1"/>
</dbReference>
<comment type="pathway">
    <text evidence="1">Purine metabolism; IMP biosynthesis via de novo pathway; 5-amino-1-(5-phospho-D-ribosyl)imidazole-4-carboxamide from 5-amino-1-(5-phospho-D-ribosyl)imidazole-4-carboxylate: step 1/2.</text>
</comment>
<dbReference type="GeneID" id="17323719"/>
<evidence type="ECO:0000256" key="8">
    <source>
        <dbReference type="ARBA" id="ARBA00022755"/>
    </source>
</evidence>
<dbReference type="SUPFAM" id="SSF56104">
    <property type="entry name" value="SAICAR synthase-like"/>
    <property type="match status" value="1"/>
</dbReference>
<evidence type="ECO:0000256" key="9">
    <source>
        <dbReference type="ARBA" id="ARBA00022840"/>
    </source>
</evidence>
<dbReference type="GO" id="GO:0004638">
    <property type="term" value="F:phosphoribosylaminoimidazole carboxylase activity"/>
    <property type="evidence" value="ECO:0007669"/>
    <property type="project" value="UniProtKB-EC"/>
</dbReference>
<dbReference type="GO" id="GO:0006189">
    <property type="term" value="P:'de novo' IMP biosynthetic process"/>
    <property type="evidence" value="ECO:0007669"/>
    <property type="project" value="UniProtKB-UniPathway"/>
</dbReference>